<dbReference type="EMBL" id="JABSTQ010009276">
    <property type="protein sequence ID" value="KAG0430930.1"/>
    <property type="molecule type" value="Genomic_DNA"/>
</dbReference>
<comment type="caution">
    <text evidence="1">The sequence shown here is derived from an EMBL/GenBank/DDBJ whole genome shotgun (WGS) entry which is preliminary data.</text>
</comment>
<gene>
    <name evidence="1" type="ORF">HPB47_022259</name>
</gene>
<dbReference type="Proteomes" id="UP000805193">
    <property type="component" value="Unassembled WGS sequence"/>
</dbReference>
<accession>A0AC60QDK2</accession>
<sequence length="822" mass="92652">MKSAKPAAKSGTEPTCARNPKPPTARSAACNNRPKTTHASRSAHFVARGTLTGDKCHQRLQTPCLLRRRQWEKKLRQDETDRWRRSFKGRQSHRKEQERKRSPSTTRRLGSLSFPRLPGSENHKSRAESREDPRLGRQDSHIRRKQSQSSTPTEVRDAKRPPLEDQANDYCSDGGPASLLKERNSQVITHKHPNPGKNAHLGARHPSEGHNHSLGENSNPPRKRAKEEREPITLEETTIAIARGHALVILGDFNAAHPAWGYAKELIKGRNLWEDAQREGLTLITDPNQPTRQANSVTRDTTPDLAFVRNLDTGNSVEWSKLGRDLGSDHVITAIQVAHVMLQLQHQIVKTEDKASTDCRVIVALDLTKGFDRLRHEAILRSLQNGDIQDRLQEAIDAVEAHAKTLGLSCSPEKSEQLTYQPTRRCRKPKDGPQTHSITLTVGETPVPGVAEFRNGKTIKYLEKTTHQIARLITRIARKRRGMKGKTPLRLVYAFVISRITYVASFLPLKKVEERKINSLIKRAHKQALEIPMCAPNEKFEALSVHNTPEQLIEAQRNAHLERLTKAVTGRHLLDSLRIPHEKTFGDKLSIPADLQKSIHLLEKQLGEDPQVVYTDAATYKQRGNMVSVVTDRSGKVLAACSIRTKHPEEGEELAIALALATTHERKIRATKGPTRLLEMSPTESPRNPAHIPRTTPKIASVLIETCSITTKGKVEPTRLPTPRSPRSKNNAYPNRRLYRHFHPEIHDGRCKHCPDLASLAHMLWKCLSIERQVFINSKGTFIITSKEQWETVLLGENNDIQQWAVQRAEDAARSKYNLAVV</sequence>
<evidence type="ECO:0000313" key="1">
    <source>
        <dbReference type="EMBL" id="KAG0430930.1"/>
    </source>
</evidence>
<reference evidence="1 2" key="1">
    <citation type="journal article" date="2020" name="Cell">
        <title>Large-Scale Comparative Analyses of Tick Genomes Elucidate Their Genetic Diversity and Vector Capacities.</title>
        <authorList>
            <consortium name="Tick Genome and Microbiome Consortium (TIGMIC)"/>
            <person name="Jia N."/>
            <person name="Wang J."/>
            <person name="Shi W."/>
            <person name="Du L."/>
            <person name="Sun Y."/>
            <person name="Zhan W."/>
            <person name="Jiang J.F."/>
            <person name="Wang Q."/>
            <person name="Zhang B."/>
            <person name="Ji P."/>
            <person name="Bell-Sakyi L."/>
            <person name="Cui X.M."/>
            <person name="Yuan T.T."/>
            <person name="Jiang B.G."/>
            <person name="Yang W.F."/>
            <person name="Lam T.T."/>
            <person name="Chang Q.C."/>
            <person name="Ding S.J."/>
            <person name="Wang X.J."/>
            <person name="Zhu J.G."/>
            <person name="Ruan X.D."/>
            <person name="Zhao L."/>
            <person name="Wei J.T."/>
            <person name="Ye R.Z."/>
            <person name="Que T.C."/>
            <person name="Du C.H."/>
            <person name="Zhou Y.H."/>
            <person name="Cheng J.X."/>
            <person name="Dai P.F."/>
            <person name="Guo W.B."/>
            <person name="Han X.H."/>
            <person name="Huang E.J."/>
            <person name="Li L.F."/>
            <person name="Wei W."/>
            <person name="Gao Y.C."/>
            <person name="Liu J.Z."/>
            <person name="Shao H.Z."/>
            <person name="Wang X."/>
            <person name="Wang C.C."/>
            <person name="Yang T.C."/>
            <person name="Huo Q.B."/>
            <person name="Li W."/>
            <person name="Chen H.Y."/>
            <person name="Chen S.E."/>
            <person name="Zhou L.G."/>
            <person name="Ni X.B."/>
            <person name="Tian J.H."/>
            <person name="Sheng Y."/>
            <person name="Liu T."/>
            <person name="Pan Y.S."/>
            <person name="Xia L.Y."/>
            <person name="Li J."/>
            <person name="Zhao F."/>
            <person name="Cao W.C."/>
        </authorList>
    </citation>
    <scope>NUCLEOTIDE SEQUENCE [LARGE SCALE GENOMIC DNA]</scope>
    <source>
        <strain evidence="1">Iper-2018</strain>
    </source>
</reference>
<proteinExistence type="predicted"/>
<organism evidence="1 2">
    <name type="scientific">Ixodes persulcatus</name>
    <name type="common">Taiga tick</name>
    <dbReference type="NCBI Taxonomy" id="34615"/>
    <lineage>
        <taxon>Eukaryota</taxon>
        <taxon>Metazoa</taxon>
        <taxon>Ecdysozoa</taxon>
        <taxon>Arthropoda</taxon>
        <taxon>Chelicerata</taxon>
        <taxon>Arachnida</taxon>
        <taxon>Acari</taxon>
        <taxon>Parasitiformes</taxon>
        <taxon>Ixodida</taxon>
        <taxon>Ixodoidea</taxon>
        <taxon>Ixodidae</taxon>
        <taxon>Ixodinae</taxon>
        <taxon>Ixodes</taxon>
    </lineage>
</organism>
<keyword evidence="2" id="KW-1185">Reference proteome</keyword>
<evidence type="ECO:0000313" key="2">
    <source>
        <dbReference type="Proteomes" id="UP000805193"/>
    </source>
</evidence>
<name>A0AC60QDK2_IXOPE</name>
<protein>
    <submittedName>
        <fullName evidence="1">Uncharacterized protein</fullName>
    </submittedName>
</protein>